<keyword evidence="1" id="KW-0238">DNA-binding</keyword>
<dbReference type="SUPFAM" id="SSF52980">
    <property type="entry name" value="Restriction endonuclease-like"/>
    <property type="match status" value="1"/>
</dbReference>
<dbReference type="GO" id="GO:0016746">
    <property type="term" value="F:acyltransferase activity"/>
    <property type="evidence" value="ECO:0007669"/>
    <property type="project" value="InterPro"/>
</dbReference>
<evidence type="ECO:0000313" key="4">
    <source>
        <dbReference type="Proteomes" id="UP000069443"/>
    </source>
</evidence>
<dbReference type="Proteomes" id="UP000069443">
    <property type="component" value="Unassembled WGS sequence"/>
</dbReference>
<accession>A0A100W861</accession>
<dbReference type="Pfam" id="PF23359">
    <property type="entry name" value="Lsr2_DNA-bd"/>
    <property type="match status" value="1"/>
</dbReference>
<dbReference type="PROSITE" id="PS50042">
    <property type="entry name" value="CNMP_BINDING_3"/>
    <property type="match status" value="1"/>
</dbReference>
<gene>
    <name evidence="3" type="ORF">RMCC_0472</name>
</gene>
<dbReference type="SMART" id="SM00891">
    <property type="entry name" value="ERCC4"/>
    <property type="match status" value="1"/>
</dbReference>
<dbReference type="InterPro" id="IPR036625">
    <property type="entry name" value="E3-bd_dom_sf"/>
</dbReference>
<evidence type="ECO:0000259" key="2">
    <source>
        <dbReference type="PROSITE" id="PS50042"/>
    </source>
</evidence>
<dbReference type="AlphaFoldDB" id="A0A100W861"/>
<dbReference type="Pfam" id="PF02732">
    <property type="entry name" value="ERCC4"/>
    <property type="match status" value="1"/>
</dbReference>
<sequence length="337" mass="37662">MADSGLVTELLIAVNPDDDSRLRLLLRVPLAGGDLLFRTSGTWPREKALFAYPVGLDEWPDNPVIVERVPLRSCSRRGAAIDVIADRSRHNRSQLVFTQARGRDVVFWQSPRTRKQARPNVRTPTARAHGIEELQIVVDSHEQYAYRFATQQVTTVKRALPCGDYGIVVDGQLVASVERKSLVDLVASLTGGKLRYQVGDLAALPRAAVVIEDRYSQLFKLDRVRPAMVADGLAELQIRWPNVPVVFCETRQLAEEWTYRFLAAANAWATTEHAAMQRISPVRVDIAHLDQAPAAPTPSTAEVRAWARSTGLPVPDRGRLRPEIWAAWYDTNSSNRT</sequence>
<keyword evidence="4" id="KW-1185">Reference proteome</keyword>
<organism evidence="3 4">
    <name type="scientific">Mycolicibacterium canariasense</name>
    <name type="common">Mycobacterium canariasense</name>
    <dbReference type="NCBI Taxonomy" id="228230"/>
    <lineage>
        <taxon>Bacteria</taxon>
        <taxon>Bacillati</taxon>
        <taxon>Actinomycetota</taxon>
        <taxon>Actinomycetes</taxon>
        <taxon>Mycobacteriales</taxon>
        <taxon>Mycobacteriaceae</taxon>
        <taxon>Mycolicibacterium</taxon>
    </lineage>
</organism>
<dbReference type="InterPro" id="IPR011335">
    <property type="entry name" value="Restrct_endonuc-II-like"/>
</dbReference>
<dbReference type="InterPro" id="IPR006166">
    <property type="entry name" value="ERCC4_domain"/>
</dbReference>
<reference evidence="4" key="1">
    <citation type="journal article" date="2016" name="Genome Announc.">
        <title>Draft Genome Sequences of Five Rapidly Growing Mycobacterium Species, M. thermoresistibile, M. fortuitum subsp. acetamidolyticum, M. canariasense, M. brisbanense, and M. novocastrense.</title>
        <authorList>
            <person name="Katahira K."/>
            <person name="Ogura Y."/>
            <person name="Gotoh Y."/>
            <person name="Hayashi T."/>
        </authorList>
    </citation>
    <scope>NUCLEOTIDE SEQUENCE [LARGE SCALE GENOMIC DNA]</scope>
    <source>
        <strain evidence="4">JCM15298</strain>
    </source>
</reference>
<evidence type="ECO:0000256" key="1">
    <source>
        <dbReference type="ARBA" id="ARBA00023125"/>
    </source>
</evidence>
<dbReference type="EMBL" id="BCSY01000011">
    <property type="protein sequence ID" value="GAS93506.1"/>
    <property type="molecule type" value="Genomic_DNA"/>
</dbReference>
<name>A0A100W861_MYCCR</name>
<evidence type="ECO:0000313" key="3">
    <source>
        <dbReference type="EMBL" id="GAS93506.1"/>
    </source>
</evidence>
<dbReference type="GO" id="GO:0003677">
    <property type="term" value="F:DNA binding"/>
    <property type="evidence" value="ECO:0007669"/>
    <property type="project" value="UniProtKB-KW"/>
</dbReference>
<dbReference type="InterPro" id="IPR000595">
    <property type="entry name" value="cNMP-bd_dom"/>
</dbReference>
<comment type="caution">
    <text evidence="3">The sequence shown here is derived from an EMBL/GenBank/DDBJ whole genome shotgun (WGS) entry which is preliminary data.</text>
</comment>
<dbReference type="InterPro" id="IPR055370">
    <property type="entry name" value="Lsr2_DNA-bd"/>
</dbReference>
<dbReference type="Gene3D" id="4.10.320.10">
    <property type="entry name" value="E3-binding domain"/>
    <property type="match status" value="1"/>
</dbReference>
<protein>
    <submittedName>
        <fullName evidence="3">ERCC4-type nuclease</fullName>
    </submittedName>
</protein>
<proteinExistence type="predicted"/>
<reference evidence="4" key="2">
    <citation type="submission" date="2016-02" db="EMBL/GenBank/DDBJ databases">
        <title>Draft genome sequence of five rapidly growing Mycobacterium species.</title>
        <authorList>
            <person name="Katahira K."/>
            <person name="Gotou Y."/>
            <person name="Iida K."/>
            <person name="Ogura Y."/>
            <person name="Hayashi T."/>
        </authorList>
    </citation>
    <scope>NUCLEOTIDE SEQUENCE [LARGE SCALE GENOMIC DNA]</scope>
    <source>
        <strain evidence="4">JCM15298</strain>
    </source>
</reference>
<dbReference type="Gene3D" id="3.40.50.10130">
    <property type="match status" value="1"/>
</dbReference>
<dbReference type="GO" id="GO:0006259">
    <property type="term" value="P:DNA metabolic process"/>
    <property type="evidence" value="ECO:0007669"/>
    <property type="project" value="UniProtKB-ARBA"/>
</dbReference>
<feature type="domain" description="Cyclic nucleotide-binding" evidence="2">
    <location>
        <begin position="132"/>
        <end position="223"/>
    </location>
</feature>
<dbReference type="GO" id="GO:0004518">
    <property type="term" value="F:nuclease activity"/>
    <property type="evidence" value="ECO:0007669"/>
    <property type="project" value="InterPro"/>
</dbReference>
<dbReference type="STRING" id="228230.RMCC_0472"/>